<name>A0A8J2P8M4_9HEXA</name>
<dbReference type="Pfam" id="PF13087">
    <property type="entry name" value="AAA_12"/>
    <property type="match status" value="1"/>
</dbReference>
<evidence type="ECO:0000313" key="3">
    <source>
        <dbReference type="Proteomes" id="UP000708208"/>
    </source>
</evidence>
<dbReference type="GO" id="GO:0005829">
    <property type="term" value="C:cytosol"/>
    <property type="evidence" value="ECO:0007669"/>
    <property type="project" value="TreeGrafter"/>
</dbReference>
<feature type="domain" description="DNA2/NAM7 helicase-like C-terminal" evidence="1">
    <location>
        <begin position="3"/>
        <end position="67"/>
    </location>
</feature>
<dbReference type="OrthoDB" id="6513042at2759"/>
<dbReference type="InterPro" id="IPR045055">
    <property type="entry name" value="DNA2/NAM7-like"/>
</dbReference>
<dbReference type="PANTHER" id="PTHR10887:SF322">
    <property type="entry name" value="HELICASE MOV-10"/>
    <property type="match status" value="1"/>
</dbReference>
<dbReference type="AlphaFoldDB" id="A0A8J2P8M4"/>
<dbReference type="InterPro" id="IPR041679">
    <property type="entry name" value="DNA2/NAM7-like_C"/>
</dbReference>
<evidence type="ECO:0000259" key="1">
    <source>
        <dbReference type="Pfam" id="PF13087"/>
    </source>
</evidence>
<feature type="non-terminal residue" evidence="2">
    <location>
        <position position="1"/>
    </location>
</feature>
<dbReference type="EMBL" id="CAJVCH010305338">
    <property type="protein sequence ID" value="CAG7785848.1"/>
    <property type="molecule type" value="Genomic_DNA"/>
</dbReference>
<dbReference type="Proteomes" id="UP000708208">
    <property type="component" value="Unassembled WGS sequence"/>
</dbReference>
<sequence>LQVAEYVKLLRKNGVTNEDIGIITPYRKQVEKIHDLLKSVIPKDTLPLIASVDQFHGGERKVIIISTDTYWRQLLDYSIQL</sequence>
<organism evidence="2 3">
    <name type="scientific">Allacma fusca</name>
    <dbReference type="NCBI Taxonomy" id="39272"/>
    <lineage>
        <taxon>Eukaryota</taxon>
        <taxon>Metazoa</taxon>
        <taxon>Ecdysozoa</taxon>
        <taxon>Arthropoda</taxon>
        <taxon>Hexapoda</taxon>
        <taxon>Collembola</taxon>
        <taxon>Symphypleona</taxon>
        <taxon>Sminthuridae</taxon>
        <taxon>Allacma</taxon>
    </lineage>
</organism>
<feature type="non-terminal residue" evidence="2">
    <location>
        <position position="81"/>
    </location>
</feature>
<keyword evidence="3" id="KW-1185">Reference proteome</keyword>
<dbReference type="GO" id="GO:0043186">
    <property type="term" value="C:P granule"/>
    <property type="evidence" value="ECO:0007669"/>
    <property type="project" value="TreeGrafter"/>
</dbReference>
<reference evidence="2" key="1">
    <citation type="submission" date="2021-06" db="EMBL/GenBank/DDBJ databases">
        <authorList>
            <person name="Hodson N. C."/>
            <person name="Mongue J. A."/>
            <person name="Jaron S. K."/>
        </authorList>
    </citation>
    <scope>NUCLEOTIDE SEQUENCE</scope>
</reference>
<comment type="caution">
    <text evidence="2">The sequence shown here is derived from an EMBL/GenBank/DDBJ whole genome shotgun (WGS) entry which is preliminary data.</text>
</comment>
<proteinExistence type="predicted"/>
<protein>
    <recommendedName>
        <fullName evidence="1">DNA2/NAM7 helicase-like C-terminal domain-containing protein</fullName>
    </recommendedName>
</protein>
<evidence type="ECO:0000313" key="2">
    <source>
        <dbReference type="EMBL" id="CAG7785848.1"/>
    </source>
</evidence>
<gene>
    <name evidence="2" type="ORF">AFUS01_LOCUS24449</name>
</gene>
<dbReference type="PANTHER" id="PTHR10887">
    <property type="entry name" value="DNA2/NAM7 HELICASE FAMILY"/>
    <property type="match status" value="1"/>
</dbReference>
<dbReference type="GO" id="GO:0035194">
    <property type="term" value="P:regulatory ncRNA-mediated post-transcriptional gene silencing"/>
    <property type="evidence" value="ECO:0007669"/>
    <property type="project" value="TreeGrafter"/>
</dbReference>
<accession>A0A8J2P8M4</accession>